<dbReference type="Pfam" id="PF13240">
    <property type="entry name" value="Zn_Ribbon_1"/>
    <property type="match status" value="1"/>
</dbReference>
<sequence length="166" mass="18622">MEENVGATKLNCTGECMFVVNKKVSRANSFNFVCDYVLIGDDKGPIDGARINANEQLYAVLFYEKRYFISLIVKKPTPYAISLVFRNRADYDDVLALLEMTANETRFSRQDFKISSYANRIIDKLRDGVELAIMDAVDKSNVTVCPECGVEVQPGALYCMECGAEL</sequence>
<reference evidence="3" key="1">
    <citation type="submission" date="2018-02" db="EMBL/GenBank/DDBJ databases">
        <authorList>
            <person name="Holder M.E."/>
            <person name="Ajami N.J."/>
            <person name="Petrosino J.F."/>
        </authorList>
    </citation>
    <scope>NUCLEOTIDE SEQUENCE [LARGE SCALE GENOMIC DNA]</scope>
    <source>
        <strain evidence="3">CCUG 47132</strain>
    </source>
</reference>
<evidence type="ECO:0000313" key="3">
    <source>
        <dbReference type="Proteomes" id="UP000237883"/>
    </source>
</evidence>
<accession>A0A2S0L2W4</accession>
<dbReference type="InterPro" id="IPR026870">
    <property type="entry name" value="Zinc_ribbon_dom"/>
</dbReference>
<gene>
    <name evidence="2" type="ORF">C5Q96_01235</name>
</gene>
<keyword evidence="3" id="KW-1185">Reference proteome</keyword>
<organism evidence="2 3">
    <name type="scientific">Mogibacterium diversum</name>
    <dbReference type="NCBI Taxonomy" id="114527"/>
    <lineage>
        <taxon>Bacteria</taxon>
        <taxon>Bacillati</taxon>
        <taxon>Bacillota</taxon>
        <taxon>Clostridia</taxon>
        <taxon>Peptostreptococcales</taxon>
        <taxon>Anaerovoracaceae</taxon>
        <taxon>Mogibacterium</taxon>
    </lineage>
</organism>
<dbReference type="KEGG" id="mdv:C5Q96_01235"/>
<proteinExistence type="predicted"/>
<protein>
    <recommendedName>
        <fullName evidence="1">Zinc-ribbon domain-containing protein</fullName>
    </recommendedName>
</protein>
<dbReference type="Proteomes" id="UP000237883">
    <property type="component" value="Chromosome"/>
</dbReference>
<evidence type="ECO:0000313" key="2">
    <source>
        <dbReference type="EMBL" id="AVM47564.1"/>
    </source>
</evidence>
<name>A0A2S0L2W4_9FIRM</name>
<dbReference type="EMBL" id="CP027228">
    <property type="protein sequence ID" value="AVM47564.1"/>
    <property type="molecule type" value="Genomic_DNA"/>
</dbReference>
<evidence type="ECO:0000259" key="1">
    <source>
        <dbReference type="Pfam" id="PF13240"/>
    </source>
</evidence>
<feature type="domain" description="Zinc-ribbon" evidence="1">
    <location>
        <begin position="145"/>
        <end position="166"/>
    </location>
</feature>
<dbReference type="AlphaFoldDB" id="A0A2S0L2W4"/>